<dbReference type="AlphaFoldDB" id="A0A1M7TNF2"/>
<protein>
    <submittedName>
        <fullName evidence="1">Predicted glycosyl transferase</fullName>
    </submittedName>
</protein>
<evidence type="ECO:0000313" key="1">
    <source>
        <dbReference type="EMBL" id="SHN72281.1"/>
    </source>
</evidence>
<dbReference type="EMBL" id="FRDL01000008">
    <property type="protein sequence ID" value="SHN72281.1"/>
    <property type="molecule type" value="Genomic_DNA"/>
</dbReference>
<organism evidence="1 2">
    <name type="scientific">Oceanicella actignis</name>
    <dbReference type="NCBI Taxonomy" id="1189325"/>
    <lineage>
        <taxon>Bacteria</taxon>
        <taxon>Pseudomonadati</taxon>
        <taxon>Pseudomonadota</taxon>
        <taxon>Alphaproteobacteria</taxon>
        <taxon>Rhodobacterales</taxon>
        <taxon>Paracoccaceae</taxon>
        <taxon>Oceanicella</taxon>
    </lineage>
</organism>
<dbReference type="GO" id="GO:0016740">
    <property type="term" value="F:transferase activity"/>
    <property type="evidence" value="ECO:0007669"/>
    <property type="project" value="UniProtKB-KW"/>
</dbReference>
<keyword evidence="2" id="KW-1185">Reference proteome</keyword>
<name>A0A1M7TNF2_9RHOB</name>
<sequence>MRVALLVTHLMGSGHLQRMLAVARALARAGARPTVISGGRPLAHLDAGGVELIQLPPVSADGLDYKTLLGPDGRPADAALMAARRAAIARALSAPPPDALVVELYPFGRRQLAEEFEAAIAAMAPGAPVFCSIRDVLEPPRKPARVAWTMARLAPFRAILAHGDPALTPLSLSWPEADALAGRLIHTGYVAEPPPPAEPDGPGAGEALVSVGGGAIGRRLLEMAALAARGSALRWRLLVGGADAAAEAARLAALGPALAEPARPDYRRMLGRAAVSVSLCGYNTAVEAALSPTPALLVPMEEGGEREQLIRARAFAGLEGIEVLRIGDLTPERLARAAEAAAARPRRPARLAADGAARAAEAILAACAGGRAQE</sequence>
<dbReference type="STRING" id="1189325.SAMN04488119_10862"/>
<gene>
    <name evidence="1" type="ORF">SAMN05216200_10863</name>
</gene>
<dbReference type="Gene3D" id="3.40.50.2000">
    <property type="entry name" value="Glycogen Phosphorylase B"/>
    <property type="match status" value="2"/>
</dbReference>
<proteinExistence type="predicted"/>
<evidence type="ECO:0000313" key="2">
    <source>
        <dbReference type="Proteomes" id="UP000184066"/>
    </source>
</evidence>
<reference evidence="1 2" key="1">
    <citation type="submission" date="2016-12" db="EMBL/GenBank/DDBJ databases">
        <authorList>
            <person name="Song W.-J."/>
            <person name="Kurnit D.M."/>
        </authorList>
    </citation>
    <scope>NUCLEOTIDE SEQUENCE [LARGE SCALE GENOMIC DNA]</scope>
    <source>
        <strain evidence="1 2">CGMCC 1.10808</strain>
    </source>
</reference>
<accession>A0A1M7TNF2</accession>
<dbReference type="Proteomes" id="UP000184066">
    <property type="component" value="Unassembled WGS sequence"/>
</dbReference>
<keyword evidence="1" id="KW-0808">Transferase</keyword>
<dbReference type="OrthoDB" id="503443at2"/>
<dbReference type="RefSeq" id="WP_072747873.1">
    <property type="nucleotide sequence ID" value="NZ_FOHL01000008.1"/>
</dbReference>
<dbReference type="SUPFAM" id="SSF53756">
    <property type="entry name" value="UDP-Glycosyltransferase/glycogen phosphorylase"/>
    <property type="match status" value="1"/>
</dbReference>